<dbReference type="PANTHER" id="PTHR31917:SF147">
    <property type="entry name" value="AGENET DOMAIN-CONTAINING PROTEIN"/>
    <property type="match status" value="1"/>
</dbReference>
<dbReference type="AlphaFoldDB" id="A0A9Q0G5S0"/>
<keyword evidence="4" id="KW-1185">Reference proteome</keyword>
<dbReference type="InterPro" id="IPR014002">
    <property type="entry name" value="Agenet_dom_plant"/>
</dbReference>
<dbReference type="Proteomes" id="UP001141552">
    <property type="component" value="Unassembled WGS sequence"/>
</dbReference>
<feature type="domain" description="Agenet" evidence="2">
    <location>
        <begin position="348"/>
        <end position="403"/>
    </location>
</feature>
<comment type="caution">
    <text evidence="3">The sequence shown here is derived from an EMBL/GenBank/DDBJ whole genome shotgun (WGS) entry which is preliminary data.</text>
</comment>
<name>A0A9Q0G5S0_9ROSI</name>
<evidence type="ECO:0000313" key="4">
    <source>
        <dbReference type="Proteomes" id="UP001141552"/>
    </source>
</evidence>
<reference evidence="3" key="2">
    <citation type="journal article" date="2023" name="Plants (Basel)">
        <title>Annotation of the Turnera subulata (Passifloraceae) Draft Genome Reveals the S-Locus Evolved after the Divergence of Turneroideae from Passifloroideae in a Stepwise Manner.</title>
        <authorList>
            <person name="Henning P.M."/>
            <person name="Roalson E.H."/>
            <person name="Mir W."/>
            <person name="McCubbin A.G."/>
            <person name="Shore J.S."/>
        </authorList>
    </citation>
    <scope>NUCLEOTIDE SEQUENCE</scope>
    <source>
        <strain evidence="3">F60SS</strain>
    </source>
</reference>
<organism evidence="3 4">
    <name type="scientific">Turnera subulata</name>
    <dbReference type="NCBI Taxonomy" id="218843"/>
    <lineage>
        <taxon>Eukaryota</taxon>
        <taxon>Viridiplantae</taxon>
        <taxon>Streptophyta</taxon>
        <taxon>Embryophyta</taxon>
        <taxon>Tracheophyta</taxon>
        <taxon>Spermatophyta</taxon>
        <taxon>Magnoliopsida</taxon>
        <taxon>eudicotyledons</taxon>
        <taxon>Gunneridae</taxon>
        <taxon>Pentapetalae</taxon>
        <taxon>rosids</taxon>
        <taxon>fabids</taxon>
        <taxon>Malpighiales</taxon>
        <taxon>Passifloraceae</taxon>
        <taxon>Turnera</taxon>
    </lineage>
</organism>
<proteinExistence type="predicted"/>
<feature type="domain" description="Agenet" evidence="2">
    <location>
        <begin position="279"/>
        <end position="346"/>
    </location>
</feature>
<dbReference type="EMBL" id="JAKUCV010002168">
    <property type="protein sequence ID" value="KAJ4843728.1"/>
    <property type="molecule type" value="Genomic_DNA"/>
</dbReference>
<reference evidence="3" key="1">
    <citation type="submission" date="2022-02" db="EMBL/GenBank/DDBJ databases">
        <authorList>
            <person name="Henning P.M."/>
            <person name="McCubbin A.G."/>
            <person name="Shore J.S."/>
        </authorList>
    </citation>
    <scope>NUCLEOTIDE SEQUENCE</scope>
    <source>
        <strain evidence="3">F60SS</strain>
        <tissue evidence="3">Leaves</tissue>
    </source>
</reference>
<dbReference type="InterPro" id="IPR008395">
    <property type="entry name" value="Agenet-like_dom"/>
</dbReference>
<protein>
    <recommendedName>
        <fullName evidence="2">Agenet domain-containing protein</fullName>
    </recommendedName>
</protein>
<evidence type="ECO:0000256" key="1">
    <source>
        <dbReference type="SAM" id="MobiDB-lite"/>
    </source>
</evidence>
<gene>
    <name evidence="3" type="ORF">Tsubulata_049481</name>
</gene>
<accession>A0A9Q0G5S0</accession>
<dbReference type="Pfam" id="PF05641">
    <property type="entry name" value="Agenet"/>
    <property type="match status" value="2"/>
</dbReference>
<evidence type="ECO:0000259" key="2">
    <source>
        <dbReference type="SMART" id="SM00743"/>
    </source>
</evidence>
<feature type="compositionally biased region" description="Polar residues" evidence="1">
    <location>
        <begin position="244"/>
        <end position="254"/>
    </location>
</feature>
<dbReference type="PANTHER" id="PTHR31917">
    <property type="entry name" value="AGENET DOMAIN-CONTAINING PROTEIN-RELATED"/>
    <property type="match status" value="1"/>
</dbReference>
<evidence type="ECO:0000313" key="3">
    <source>
        <dbReference type="EMBL" id="KAJ4843728.1"/>
    </source>
</evidence>
<dbReference type="SMART" id="SM00743">
    <property type="entry name" value="Agenet"/>
    <property type="match status" value="3"/>
</dbReference>
<feature type="region of interest" description="Disordered" evidence="1">
    <location>
        <begin position="234"/>
        <end position="274"/>
    </location>
</feature>
<dbReference type="CDD" id="cd20406">
    <property type="entry name" value="Tudor_Agenet_AtDUF_rpt2_4"/>
    <property type="match status" value="2"/>
</dbReference>
<feature type="domain" description="Agenet" evidence="2">
    <location>
        <begin position="142"/>
        <end position="198"/>
    </location>
</feature>
<dbReference type="CDD" id="cd20405">
    <property type="entry name" value="Tudor_Agenet_AtDUF_rpt1_3"/>
    <property type="match status" value="1"/>
</dbReference>
<sequence length="463" mass="53747">MAETFALTVVELKQLDRLREFAACRLAFELEEYEEIRVQACKERIEREIRETVLEQLALTQKFPDFSESLAIPCGTKMEVLSYHSGFRGFYTATVLWRASCDDRLQYDCEFDQEDEDGTKKMRAAVHRGRLRPPPPPEEKPMAFNLGDGVEAFHNQGWWEGTVTEELQDGKLAVFFRLRRETILFEQDRLRLHRVWKPLDDEGETNNEGVTISTMTPEDDEPKMQTEITRLIEPMTPEDGEPKMQTTRTLPSESTEVEDGRSRKKPRVDPSPRDTVLEEKLPKAMRVEVTSEEGFGGAWLVANIAEAVANDRYVVQYENIRTEDDADFKKEEFPTSHIRPCPPDLNVDRFKMLEEVDAWYYDAWCVGTVVRVHSSKYTVYMMDTGKELQFEHSALRPHQDWITGNWVIPSEVGKTVFIVSVLPQVPAQMNWLLWRTDIMMMSTVEEVISEEKLSDFCRSDMCR</sequence>
<dbReference type="OrthoDB" id="841628at2759"/>